<proteinExistence type="predicted"/>
<accession>A0A6L5QC58</accession>
<evidence type="ECO:0000313" key="1">
    <source>
        <dbReference type="EMBL" id="MRX07364.1"/>
    </source>
</evidence>
<organism evidence="1 2">
    <name type="scientific">Duganella alba</name>
    <dbReference type="NCBI Taxonomy" id="2666081"/>
    <lineage>
        <taxon>Bacteria</taxon>
        <taxon>Pseudomonadati</taxon>
        <taxon>Pseudomonadota</taxon>
        <taxon>Betaproteobacteria</taxon>
        <taxon>Burkholderiales</taxon>
        <taxon>Oxalobacteraceae</taxon>
        <taxon>Telluria group</taxon>
        <taxon>Duganella</taxon>
    </lineage>
</organism>
<comment type="caution">
    <text evidence="1">The sequence shown here is derived from an EMBL/GenBank/DDBJ whole genome shotgun (WGS) entry which is preliminary data.</text>
</comment>
<name>A0A6L5QC58_9BURK</name>
<dbReference type="Proteomes" id="UP000481037">
    <property type="component" value="Unassembled WGS sequence"/>
</dbReference>
<dbReference type="RefSeq" id="WP_154369566.1">
    <property type="nucleotide sequence ID" value="NZ_WKJM01000003.1"/>
</dbReference>
<protein>
    <submittedName>
        <fullName evidence="1">Uncharacterized protein</fullName>
    </submittedName>
</protein>
<keyword evidence="2" id="KW-1185">Reference proteome</keyword>
<gene>
    <name evidence="1" type="ORF">GJ697_05900</name>
</gene>
<sequence length="2019" mass="224847">MSVSELTVKPDPGRNLEQLLESIPVEASNSFWKFAAKDFQFIRGQKRKSLSEAIHSLERNGSKTSISGLPIAVRMISDAELSRSVLKLRRRLCGNKFTKDNLKWAFCRWVGETELAALLAVLDAMGCAHDENGMQTNGIPVFSASSASAALRSLLDRFSPESLIIVCAGLLANDERWANLGEAYDQLQDLLQERANALIEEPLNADQRESDKPTTARATPINAVELERPIDRAMLTEIKLASQQLQDHLRDALSAIESRRIPKIQSIILSLESLDRTWSALSKQLGIETEELIEIEAALEKHLATGEAEGLREKCRRIRHSQDVAFDLSAVRERLVLIDAGFEAVAPNLQALHGIRNLVQLIEQNPELTEDVAEALYEVVKSEFGSKIAMAALRGNLEISVQSIEQNNIEPQSKSALTSFEPLAIQEAPEVQEGNPEESSSPMRFDDNVRPILSNELATCVPLKNEATECTESHTLLASETDADSRSEVTSTALGAEDEFVTFRLFQQTHWVDENGHVGSAPWAQESFFITLAEAIPKAWADGFLARAYIGSLAQNQGAKNPSLHLSELEHADRLLTNPSNVAIGIDRNRVAYLRDRVSDGKAKPDFAVSVMLEALRPTLPSTLDRNEINQIVSLAKYKDVAISDVVTFLLNGWASNINPIDVLRSRVNNSETADSSTLEKLVRSAQDNLRRKINSYWQAAGGKILRRHCQRAWSEFVQTEIVPLREELAPPASTENIKRLSPSVIQQRVDKLVKGYRRIMDGGEVKYDDRAAADHAAEQIASAAIQLQDAVQRLKSVQQQNRMAFDGCPYEQATRLVGDQTHKGSDDLCVRMFRAVLTNDRIASPLRMGVNALLEQPNLVRCTNPEDFFDKGILDGQIDPSCITDYLMACVLTNQIDVQRYLPAVDKNDVLRALHDQAVSLSRMDILAALSPVALLQSHERTLIYNYALQVGDVVFEKARELERLWGIQEELLVSSSGVLKECVDEARNLARPDSSETGQTNSITNSMLAQEWLSKLIPLAQKECDSAKAARIAIAKERSLDFAAEVASCFDAENYRGVTVLLNGGRLEEVATVSSVRRTEWRQDAIIRYSSARQALEREFKGKTDEQERLVEMWLGPRNEPSPRETLERLFYSVISGEAGRSVAENQHRFKSLSELRDHSKVRKTIIHCSAIRDYFRRAKLNPSFLPQLAEFSQIVLSASPVSPTKSGGMLDDWARVVNAEHPRALVVFLEPGISGSRRDEICSGFRKRGLAAALIDDIDLCRLLECGKHAEGQDFIPLLEIALEQLSLESISPFSVQDGQHVRIETYVGRAQEARQVALTGNYTRVFSGRKLGKSALLKYIAATYDQERLPSGNTLHVFFITIAGGESESWLVQWIIDEMTSRFDVHESASSTSESPPERFSNYMQRLMQECPRVSILIILDEADAFIEGQLARYDQDRESSLSFRMMKGLPAKVDSQDLHRIRIVFSGYRVTNTRDAVWANAGDVLILRPLTEMEAVHFLRGMLAKAGVDLGIHGPSIARRCGFQPAVLIRFGDSLLKRLSRNSFSATRESLRVTEDEVRATLHDQAVLDEIRTVVNNNFQGNRVGAVVFGATLLALKDLEPGLALRSGPAQVLEKLREIDPEIDWLEKIDPSPVAEIERNLQDFIDRGLLRVSDAARFGVREYRLRFPHFLPVLTQQSEVALEVRQQIQIIRAGSLHRRLSVSVIAESALDTVRYWFSQESVDICKIVVVAGTWPAALIDEKRGIPDRLGCDRRATISSPDEASLKRSITNGVRVFTRVSGQSWQQYLHVANPRPIVLLGGLDLLRETRRQLLSSSDLPVEVATLGRLPEVTLMWWFERARALQFESTDAIASIIKGTDGIPFLVAAIDRLLNKSDGDDVTLDEMNTVMLQFEQALPDLARTVADGNLEYGLANRELELLKMAVRFASEVAEEFDIEREFAADWNAIFGEIEGVIPPLLGDDDRLAMDVLIDAGFLHRVGSAPGAAVSSMGRIRLPADSVTVKIVSILEADNVR</sequence>
<reference evidence="1 2" key="1">
    <citation type="submission" date="2019-11" db="EMBL/GenBank/DDBJ databases">
        <title>Novel species isolated from a subtropical stream in China.</title>
        <authorList>
            <person name="Lu H."/>
        </authorList>
    </citation>
    <scope>NUCLEOTIDE SEQUENCE [LARGE SCALE GENOMIC DNA]</scope>
    <source>
        <strain evidence="1 2">FT25W</strain>
    </source>
</reference>
<evidence type="ECO:0000313" key="2">
    <source>
        <dbReference type="Proteomes" id="UP000481037"/>
    </source>
</evidence>
<dbReference type="EMBL" id="WKJM01000003">
    <property type="protein sequence ID" value="MRX07364.1"/>
    <property type="molecule type" value="Genomic_DNA"/>
</dbReference>